<dbReference type="Pfam" id="PF11009">
    <property type="entry name" value="BrxC"/>
    <property type="match status" value="1"/>
</dbReference>
<dbReference type="EMBL" id="LS992241">
    <property type="protein sequence ID" value="SYX85645.1"/>
    <property type="molecule type" value="Genomic_DNA"/>
</dbReference>
<organism evidence="2 3">
    <name type="scientific">Paenibacillus alvei</name>
    <name type="common">Bacillus alvei</name>
    <dbReference type="NCBI Taxonomy" id="44250"/>
    <lineage>
        <taxon>Bacteria</taxon>
        <taxon>Bacillati</taxon>
        <taxon>Bacillota</taxon>
        <taxon>Bacilli</taxon>
        <taxon>Bacillales</taxon>
        <taxon>Paenibacillaceae</taxon>
        <taxon>Paenibacillus</taxon>
    </lineage>
</organism>
<protein>
    <submittedName>
        <fullName evidence="2">Bacillithiol system protein YtxJ</fullName>
    </submittedName>
    <submittedName>
        <fullName evidence="1">Bacillithiol system redox-active protein YtxJ</fullName>
    </submittedName>
</protein>
<keyword evidence="4" id="KW-1185">Reference proteome</keyword>
<dbReference type="Gene3D" id="3.40.30.10">
    <property type="entry name" value="Glutaredoxin"/>
    <property type="match status" value="1"/>
</dbReference>
<dbReference type="InterPro" id="IPR022551">
    <property type="entry name" value="BrxC"/>
</dbReference>
<dbReference type="Proteomes" id="UP000304148">
    <property type="component" value="Chromosome"/>
</dbReference>
<reference evidence="3" key="1">
    <citation type="submission" date="2018-08" db="EMBL/GenBank/DDBJ databases">
        <authorList>
            <person name="Chevrot R."/>
        </authorList>
    </citation>
    <scope>NUCLEOTIDE SEQUENCE [LARGE SCALE GENOMIC DNA]</scope>
</reference>
<evidence type="ECO:0000313" key="4">
    <source>
        <dbReference type="Proteomes" id="UP001527090"/>
    </source>
</evidence>
<dbReference type="AlphaFoldDB" id="A0A383REY6"/>
<reference evidence="2" key="2">
    <citation type="submission" date="2018-08" db="EMBL/GenBank/DDBJ databases">
        <authorList>
            <person name="Ferrada E.E."/>
            <person name="Latorre B.A."/>
        </authorList>
    </citation>
    <scope>NUCLEOTIDE SEQUENCE</scope>
    <source>
        <strain evidence="2">Paenibacillus B-LR1</strain>
    </source>
</reference>
<dbReference type="Proteomes" id="UP001527090">
    <property type="component" value="Unassembled WGS sequence"/>
</dbReference>
<evidence type="ECO:0000313" key="3">
    <source>
        <dbReference type="Proteomes" id="UP000304148"/>
    </source>
</evidence>
<gene>
    <name evidence="1" type="primary">ytxJ</name>
    <name evidence="1" type="ORF">M5X04_03780</name>
    <name evidence="2" type="ORF">PBLR_14067</name>
</gene>
<accession>A0A383REY6</accession>
<dbReference type="NCBIfam" id="TIGR04019">
    <property type="entry name" value="B_thiol_YtxJ"/>
    <property type="match status" value="1"/>
</dbReference>
<name>A0A383REY6_PAEAL</name>
<evidence type="ECO:0000313" key="2">
    <source>
        <dbReference type="EMBL" id="SYX85645.1"/>
    </source>
</evidence>
<proteinExistence type="predicted"/>
<dbReference type="EMBL" id="JAMDLY010000005">
    <property type="protein sequence ID" value="MCY9528456.1"/>
    <property type="molecule type" value="Genomic_DNA"/>
</dbReference>
<sequence length="124" mass="14207">MQGLPIIATEEQLISLIQQTDERPLWLYKHNTNCGSSRVAHLALNQFLTRYPHVSSRFSYAVVRVLEEKALSGKVAELLQTPHKSPQILLVYKQKVVWNSSHQQINSVQLSQLAQHFLQQHPSL</sequence>
<reference evidence="1 4" key="3">
    <citation type="submission" date="2022-05" db="EMBL/GenBank/DDBJ databases">
        <title>Genome Sequencing of Bee-Associated Microbes.</title>
        <authorList>
            <person name="Dunlap C."/>
        </authorList>
    </citation>
    <scope>NUCLEOTIDE SEQUENCE [LARGE SCALE GENOMIC DNA]</scope>
    <source>
        <strain evidence="1 4">NRRL NRS-750</strain>
    </source>
</reference>
<dbReference type="RefSeq" id="WP_021254484.1">
    <property type="nucleotide sequence ID" value="NZ_JAMDLY010000005.1"/>
</dbReference>
<evidence type="ECO:0000313" key="1">
    <source>
        <dbReference type="EMBL" id="MCY9528456.1"/>
    </source>
</evidence>